<accession>A0AAD7ZVP5</accession>
<reference evidence="2" key="2">
    <citation type="submission" date="2023-05" db="EMBL/GenBank/DDBJ databases">
        <authorList>
            <person name="Fouks B."/>
        </authorList>
    </citation>
    <scope>NUCLEOTIDE SEQUENCE</scope>
    <source>
        <strain evidence="2">Stay&amp;Tobe</strain>
        <tissue evidence="2">Testes</tissue>
    </source>
</reference>
<organism evidence="2 3">
    <name type="scientific">Diploptera punctata</name>
    <name type="common">Pacific beetle cockroach</name>
    <dbReference type="NCBI Taxonomy" id="6984"/>
    <lineage>
        <taxon>Eukaryota</taxon>
        <taxon>Metazoa</taxon>
        <taxon>Ecdysozoa</taxon>
        <taxon>Arthropoda</taxon>
        <taxon>Hexapoda</taxon>
        <taxon>Insecta</taxon>
        <taxon>Pterygota</taxon>
        <taxon>Neoptera</taxon>
        <taxon>Polyneoptera</taxon>
        <taxon>Dictyoptera</taxon>
        <taxon>Blattodea</taxon>
        <taxon>Blaberoidea</taxon>
        <taxon>Blaberidae</taxon>
        <taxon>Diplopterinae</taxon>
        <taxon>Diploptera</taxon>
    </lineage>
</organism>
<comment type="caution">
    <text evidence="2">The sequence shown here is derived from an EMBL/GenBank/DDBJ whole genome shotgun (WGS) entry which is preliminary data.</text>
</comment>
<dbReference type="Pfam" id="PF11526">
    <property type="entry name" value="Pfc11_Clp1_ID"/>
    <property type="match status" value="1"/>
</dbReference>
<proteinExistence type="predicted"/>
<evidence type="ECO:0000313" key="2">
    <source>
        <dbReference type="EMBL" id="KAJ9587520.1"/>
    </source>
</evidence>
<evidence type="ECO:0000259" key="1">
    <source>
        <dbReference type="Pfam" id="PF11526"/>
    </source>
</evidence>
<dbReference type="PANTHER" id="PTHR15921">
    <property type="entry name" value="PRE-MRNA CLEAVAGE COMPLEX II"/>
    <property type="match status" value="1"/>
</dbReference>
<reference evidence="2" key="1">
    <citation type="journal article" date="2023" name="IScience">
        <title>Live-bearing cockroach genome reveals convergent evolutionary mechanisms linked to viviparity in insects and beyond.</title>
        <authorList>
            <person name="Fouks B."/>
            <person name="Harrison M.C."/>
            <person name="Mikhailova A.A."/>
            <person name="Marchal E."/>
            <person name="English S."/>
            <person name="Carruthers M."/>
            <person name="Jennings E.C."/>
            <person name="Chiamaka E.L."/>
            <person name="Frigard R.A."/>
            <person name="Pippel M."/>
            <person name="Attardo G.M."/>
            <person name="Benoit J.B."/>
            <person name="Bornberg-Bauer E."/>
            <person name="Tobe S.S."/>
        </authorList>
    </citation>
    <scope>NUCLEOTIDE SEQUENCE</scope>
    <source>
        <strain evidence="2">Stay&amp;Tobe</strain>
    </source>
</reference>
<feature type="non-terminal residue" evidence="2">
    <location>
        <position position="1"/>
    </location>
</feature>
<dbReference type="Proteomes" id="UP001233999">
    <property type="component" value="Unassembled WGS sequence"/>
</dbReference>
<dbReference type="EMBL" id="JASPKZ010006179">
    <property type="protein sequence ID" value="KAJ9587520.1"/>
    <property type="molecule type" value="Genomic_DNA"/>
</dbReference>
<dbReference type="GO" id="GO:0000993">
    <property type="term" value="F:RNA polymerase II complex binding"/>
    <property type="evidence" value="ECO:0007669"/>
    <property type="project" value="InterPro"/>
</dbReference>
<keyword evidence="3" id="KW-1185">Reference proteome</keyword>
<gene>
    <name evidence="2" type="ORF">L9F63_028227</name>
</gene>
<dbReference type="InterPro" id="IPR021605">
    <property type="entry name" value="Pcf11_Clp1-ID"/>
</dbReference>
<evidence type="ECO:0000313" key="3">
    <source>
        <dbReference type="Proteomes" id="UP001233999"/>
    </source>
</evidence>
<dbReference type="AlphaFoldDB" id="A0AAD7ZVP5"/>
<name>A0AAD7ZVP5_DIPPU</name>
<dbReference type="InterPro" id="IPR045154">
    <property type="entry name" value="PCF11-like"/>
</dbReference>
<sequence length="75" mass="9189">RQPGVLAILYSGIQCSSCGVRFPPEQTMKYSQHLDWHFRQNRRERDNAHKFPSRKWFYDVSDWIQFEEIEDLEER</sequence>
<feature type="domain" description="Pcf11 Clp1-ID" evidence="1">
    <location>
        <begin position="52"/>
        <end position="74"/>
    </location>
</feature>
<dbReference type="GO" id="GO:0031124">
    <property type="term" value="P:mRNA 3'-end processing"/>
    <property type="evidence" value="ECO:0007669"/>
    <property type="project" value="InterPro"/>
</dbReference>
<feature type="non-terminal residue" evidence="2">
    <location>
        <position position="75"/>
    </location>
</feature>
<dbReference type="GO" id="GO:0005737">
    <property type="term" value="C:cytoplasm"/>
    <property type="evidence" value="ECO:0007669"/>
    <property type="project" value="TreeGrafter"/>
</dbReference>
<dbReference type="GO" id="GO:0003729">
    <property type="term" value="F:mRNA binding"/>
    <property type="evidence" value="ECO:0007669"/>
    <property type="project" value="InterPro"/>
</dbReference>
<dbReference type="GO" id="GO:0006369">
    <property type="term" value="P:termination of RNA polymerase II transcription"/>
    <property type="evidence" value="ECO:0007669"/>
    <property type="project" value="InterPro"/>
</dbReference>
<protein>
    <recommendedName>
        <fullName evidence="1">Pcf11 Clp1-ID domain-containing protein</fullName>
    </recommendedName>
</protein>
<dbReference type="PANTHER" id="PTHR15921:SF3">
    <property type="entry name" value="PRE-MRNA CLEAVAGE COMPLEX 2 PROTEIN PCF11"/>
    <property type="match status" value="1"/>
</dbReference>
<dbReference type="GO" id="GO:0005849">
    <property type="term" value="C:mRNA cleavage factor complex"/>
    <property type="evidence" value="ECO:0007669"/>
    <property type="project" value="InterPro"/>
</dbReference>